<dbReference type="OrthoDB" id="2345161at2759"/>
<dbReference type="AlphaFoldDB" id="A0A015JWJ8"/>
<protein>
    <submittedName>
        <fullName evidence="1">Uncharacterized protein</fullName>
    </submittedName>
</protein>
<proteinExistence type="predicted"/>
<reference evidence="1 2" key="1">
    <citation type="submission" date="2014-02" db="EMBL/GenBank/DDBJ databases">
        <title>Single nucleus genome sequencing reveals high similarity among nuclei of an endomycorrhizal fungus.</title>
        <authorList>
            <person name="Lin K."/>
            <person name="Geurts R."/>
            <person name="Zhang Z."/>
            <person name="Limpens E."/>
            <person name="Saunders D.G."/>
            <person name="Mu D."/>
            <person name="Pang E."/>
            <person name="Cao H."/>
            <person name="Cha H."/>
            <person name="Lin T."/>
            <person name="Zhou Q."/>
            <person name="Shang Y."/>
            <person name="Li Y."/>
            <person name="Ivanov S."/>
            <person name="Sharma T."/>
            <person name="Velzen R.V."/>
            <person name="Ruijter N.D."/>
            <person name="Aanen D.K."/>
            <person name="Win J."/>
            <person name="Kamoun S."/>
            <person name="Bisseling T."/>
            <person name="Huang S."/>
        </authorList>
    </citation>
    <scope>NUCLEOTIDE SEQUENCE [LARGE SCALE GENOMIC DNA]</scope>
    <source>
        <strain evidence="2">DAOM197198w</strain>
    </source>
</reference>
<dbReference type="Proteomes" id="UP000022910">
    <property type="component" value="Unassembled WGS sequence"/>
</dbReference>
<dbReference type="HOGENOM" id="CLU_061020_0_0_1"/>
<gene>
    <name evidence="1" type="ORF">RirG_188680</name>
</gene>
<evidence type="ECO:0000313" key="1">
    <source>
        <dbReference type="EMBL" id="EXX59479.1"/>
    </source>
</evidence>
<comment type="caution">
    <text evidence="1">The sequence shown here is derived from an EMBL/GenBank/DDBJ whole genome shotgun (WGS) entry which is preliminary data.</text>
</comment>
<dbReference type="EMBL" id="JEMT01026424">
    <property type="protein sequence ID" value="EXX59479.1"/>
    <property type="molecule type" value="Genomic_DNA"/>
</dbReference>
<sequence length="310" mass="36030">MYFLLDKHRLSSEKTQEINNLSIRTSKTTISLDNAVGEKSYIPSNSINNFLKERPSEGKEDCIWNVIDRSPKNQTKDAEFSTRFQLKELVHVPSGREWESVNESKSLGLRHLIRDKSVVPVILVEARPFNKDTHNFNSNKTNNGTMPQLSSDCGLQCEKDLPELLFSLKDKYSFRDEMNKNILYDDEIKRFAKLYCITNFCPVLSCHDSIFWLKDPDGVIYIWSRIDGMMIRGGCDMKEALSNFLFHEENLYYIEDYTLELIPVKKAKEEAKKWCEENKNTTTKFVITDELLKPLEKKKEGSNKSGKQKK</sequence>
<organism evidence="1 2">
    <name type="scientific">Rhizophagus irregularis (strain DAOM 197198w)</name>
    <name type="common">Glomus intraradices</name>
    <dbReference type="NCBI Taxonomy" id="1432141"/>
    <lineage>
        <taxon>Eukaryota</taxon>
        <taxon>Fungi</taxon>
        <taxon>Fungi incertae sedis</taxon>
        <taxon>Mucoromycota</taxon>
        <taxon>Glomeromycotina</taxon>
        <taxon>Glomeromycetes</taxon>
        <taxon>Glomerales</taxon>
        <taxon>Glomeraceae</taxon>
        <taxon>Rhizophagus</taxon>
    </lineage>
</organism>
<name>A0A015JWJ8_RHIIW</name>
<dbReference type="STRING" id="1432141.A0A015JWJ8"/>
<accession>A0A015JWJ8</accession>
<evidence type="ECO:0000313" key="2">
    <source>
        <dbReference type="Proteomes" id="UP000022910"/>
    </source>
</evidence>
<keyword evidence="2" id="KW-1185">Reference proteome</keyword>